<dbReference type="InterPro" id="IPR052895">
    <property type="entry name" value="HetReg/Transcr_Mod"/>
</dbReference>
<name>A0A3D8S723_9HELO</name>
<dbReference type="Proteomes" id="UP000256645">
    <property type="component" value="Unassembled WGS sequence"/>
</dbReference>
<dbReference type="PANTHER" id="PTHR24148">
    <property type="entry name" value="ANKYRIN REPEAT DOMAIN-CONTAINING PROTEIN 39 HOMOLOG-RELATED"/>
    <property type="match status" value="1"/>
</dbReference>
<evidence type="ECO:0000259" key="1">
    <source>
        <dbReference type="Pfam" id="PF06985"/>
    </source>
</evidence>
<evidence type="ECO:0000313" key="3">
    <source>
        <dbReference type="Proteomes" id="UP000256645"/>
    </source>
</evidence>
<comment type="caution">
    <text evidence="2">The sequence shown here is derived from an EMBL/GenBank/DDBJ whole genome shotgun (WGS) entry which is preliminary data.</text>
</comment>
<sequence>MPDTTAIPPESSSSSQTWGGSIQHRYDSCPLVGSSTLIRVLDLDAAPSSNANPNHRNVISGRLRVVDLNDAPTFTALSYTWGDYSEPVKDMIECNGYPLEVTRNCWSALWHLRKAHGAITIWIDAICINQGNGEEKKGQIALMGTIFPSAQLVYIWLGEGSKKTDRAMDYLAQGGLPFSFLITRRVGGRIPTGNSMAFRFAIHILLCLLTFRLRPHYAALDEILSRPWVKRLWTLQEALLSNHAVIVCGEKSISWVTMVYAVDYMDFWRCTDTGPEFPTSFHDWRRLMLLWRKLPVDKMRRPGNHVFVDKKTVELQLAEHRRYLKRGATCHEFMYDYGLLALELLLMALALLNSILPGWIPLPERVAVWALVLLTSVRMMGQFFHMSHFNTAKRFHSVVPFKESDSVMVEIQSRKSVQPEDKYYGIIGIIGTPQTTRLLEEISLQHSLGDVYRALFGNIVEYTQSLDILLFTSSAKLDNCPSWVVDWRSDNQPWVKALYWYDKREPSFLHSLKDTTGLRKYSGAAPWPSLTCEIQWPHQLLVHGVVIGRLDWASERFHEISSTSSHEHLLQSVTAFHTAWSGFEAENMEATMRDISRFVGTCDGEPESESNRNEWVKVMHQAGNRHDAALENLMAYTAHTPRFLKSLMLKPWAYHMWMINFFASADMVLVRCSGIYCGFGVAPMGSQEGDIVALVAGVSMPMVLRQNGEGYTVVGPAFLRGTLDGQLWRSSPPRQLVPLVLI</sequence>
<reference evidence="2 3" key="1">
    <citation type="journal article" date="2018" name="IMA Fungus">
        <title>IMA Genome-F 9: Draft genome sequence of Annulohypoxylon stygium, Aspergillus mulundensis, Berkeleyomyces basicola (syn. Thielaviopsis basicola), Ceratocystis smalleyi, two Cercospora beticola strains, Coleophoma cylindrospora, Fusarium fracticaudum, Phialophora cf. hyalina, and Morchella septimelata.</title>
        <authorList>
            <person name="Wingfield B.D."/>
            <person name="Bills G.F."/>
            <person name="Dong Y."/>
            <person name="Huang W."/>
            <person name="Nel W.J."/>
            <person name="Swalarsk-Parry B.S."/>
            <person name="Vaghefi N."/>
            <person name="Wilken P.M."/>
            <person name="An Z."/>
            <person name="de Beer Z.W."/>
            <person name="De Vos L."/>
            <person name="Chen L."/>
            <person name="Duong T.A."/>
            <person name="Gao Y."/>
            <person name="Hammerbacher A."/>
            <person name="Kikkert J.R."/>
            <person name="Li Y."/>
            <person name="Li H."/>
            <person name="Li K."/>
            <person name="Li Q."/>
            <person name="Liu X."/>
            <person name="Ma X."/>
            <person name="Naidoo K."/>
            <person name="Pethybridge S.J."/>
            <person name="Sun J."/>
            <person name="Steenkamp E.T."/>
            <person name="van der Nest M.A."/>
            <person name="van Wyk S."/>
            <person name="Wingfield M.J."/>
            <person name="Xiong C."/>
            <person name="Yue Q."/>
            <person name="Zhang X."/>
        </authorList>
    </citation>
    <scope>NUCLEOTIDE SEQUENCE [LARGE SCALE GENOMIC DNA]</scope>
    <source>
        <strain evidence="2 3">BP6252</strain>
    </source>
</reference>
<protein>
    <recommendedName>
        <fullName evidence="1">Heterokaryon incompatibility domain-containing protein</fullName>
    </recommendedName>
</protein>
<dbReference type="InterPro" id="IPR010730">
    <property type="entry name" value="HET"/>
</dbReference>
<keyword evidence="3" id="KW-1185">Reference proteome</keyword>
<dbReference type="EMBL" id="PDLM01000003">
    <property type="protein sequence ID" value="RDW81871.1"/>
    <property type="molecule type" value="Genomic_DNA"/>
</dbReference>
<evidence type="ECO:0000313" key="2">
    <source>
        <dbReference type="EMBL" id="RDW81871.1"/>
    </source>
</evidence>
<dbReference type="OrthoDB" id="2157530at2759"/>
<dbReference type="AlphaFoldDB" id="A0A3D8S723"/>
<accession>A0A3D8S723</accession>
<dbReference type="STRING" id="1849047.A0A3D8S723"/>
<dbReference type="Pfam" id="PF06985">
    <property type="entry name" value="HET"/>
    <property type="match status" value="1"/>
</dbReference>
<feature type="domain" description="Heterokaryon incompatibility" evidence="1">
    <location>
        <begin position="74"/>
        <end position="237"/>
    </location>
</feature>
<gene>
    <name evidence="2" type="ORF">BP6252_02983</name>
</gene>
<proteinExistence type="predicted"/>
<dbReference type="PANTHER" id="PTHR24148:SF64">
    <property type="entry name" value="HETEROKARYON INCOMPATIBILITY DOMAIN-CONTAINING PROTEIN"/>
    <property type="match status" value="1"/>
</dbReference>
<organism evidence="2 3">
    <name type="scientific">Coleophoma cylindrospora</name>
    <dbReference type="NCBI Taxonomy" id="1849047"/>
    <lineage>
        <taxon>Eukaryota</taxon>
        <taxon>Fungi</taxon>
        <taxon>Dikarya</taxon>
        <taxon>Ascomycota</taxon>
        <taxon>Pezizomycotina</taxon>
        <taxon>Leotiomycetes</taxon>
        <taxon>Helotiales</taxon>
        <taxon>Dermateaceae</taxon>
        <taxon>Coleophoma</taxon>
    </lineage>
</organism>